<gene>
    <name evidence="1" type="ORF">EEDITHA_LOCUS3769</name>
</gene>
<comment type="caution">
    <text evidence="1">The sequence shown here is derived from an EMBL/GenBank/DDBJ whole genome shotgun (WGS) entry which is preliminary data.</text>
</comment>
<dbReference type="Proteomes" id="UP001153954">
    <property type="component" value="Unassembled WGS sequence"/>
</dbReference>
<proteinExistence type="predicted"/>
<evidence type="ECO:0000313" key="1">
    <source>
        <dbReference type="EMBL" id="CAH2087516.1"/>
    </source>
</evidence>
<reference evidence="1" key="1">
    <citation type="submission" date="2022-03" db="EMBL/GenBank/DDBJ databases">
        <authorList>
            <person name="Tunstrom K."/>
        </authorList>
    </citation>
    <scope>NUCLEOTIDE SEQUENCE</scope>
</reference>
<dbReference type="AlphaFoldDB" id="A0AAU9TP33"/>
<protein>
    <submittedName>
        <fullName evidence="1">Uncharacterized protein</fullName>
    </submittedName>
</protein>
<keyword evidence="2" id="KW-1185">Reference proteome</keyword>
<sequence>MCEVCFRAQEVDACGCDGVSEEVVAAALDAVRAAPRAVALWLAGTAAAAAAAERSQVGDALDRLLRERD</sequence>
<evidence type="ECO:0000313" key="2">
    <source>
        <dbReference type="Proteomes" id="UP001153954"/>
    </source>
</evidence>
<organism evidence="1 2">
    <name type="scientific">Euphydryas editha</name>
    <name type="common">Edith's checkerspot</name>
    <dbReference type="NCBI Taxonomy" id="104508"/>
    <lineage>
        <taxon>Eukaryota</taxon>
        <taxon>Metazoa</taxon>
        <taxon>Ecdysozoa</taxon>
        <taxon>Arthropoda</taxon>
        <taxon>Hexapoda</taxon>
        <taxon>Insecta</taxon>
        <taxon>Pterygota</taxon>
        <taxon>Neoptera</taxon>
        <taxon>Endopterygota</taxon>
        <taxon>Lepidoptera</taxon>
        <taxon>Glossata</taxon>
        <taxon>Ditrysia</taxon>
        <taxon>Papilionoidea</taxon>
        <taxon>Nymphalidae</taxon>
        <taxon>Nymphalinae</taxon>
        <taxon>Euphydryas</taxon>
    </lineage>
</organism>
<dbReference type="EMBL" id="CAKOGL010000006">
    <property type="protein sequence ID" value="CAH2087516.1"/>
    <property type="molecule type" value="Genomic_DNA"/>
</dbReference>
<name>A0AAU9TP33_EUPED</name>
<accession>A0AAU9TP33</accession>